<dbReference type="EMBL" id="GG676829">
    <property type="protein sequence ID" value="EER11323.1"/>
    <property type="molecule type" value="Genomic_DNA"/>
</dbReference>
<evidence type="ECO:0000256" key="3">
    <source>
        <dbReference type="ARBA" id="ARBA00022806"/>
    </source>
</evidence>
<dbReference type="GO" id="GO:0005694">
    <property type="term" value="C:chromosome"/>
    <property type="evidence" value="ECO:0007669"/>
    <property type="project" value="TreeGrafter"/>
</dbReference>
<dbReference type="GO" id="GO:0016787">
    <property type="term" value="F:hydrolase activity"/>
    <property type="evidence" value="ECO:0007669"/>
    <property type="project" value="UniProtKB-KW"/>
</dbReference>
<dbReference type="OMA" id="NITHEVR"/>
<feature type="domain" description="Helicase ATP-binding" evidence="8">
    <location>
        <begin position="1"/>
        <end position="88"/>
    </location>
</feature>
<evidence type="ECO:0000256" key="7">
    <source>
        <dbReference type="ARBA" id="ARBA00034808"/>
    </source>
</evidence>
<dbReference type="PANTHER" id="PTHR13710">
    <property type="entry name" value="DNA HELICASE RECQ FAMILY MEMBER"/>
    <property type="match status" value="1"/>
</dbReference>
<dbReference type="OrthoDB" id="10261556at2759"/>
<comment type="similarity">
    <text evidence="1">Belongs to the helicase family. RecQ subfamily.</text>
</comment>
<reference evidence="10 11" key="1">
    <citation type="submission" date="2008-07" db="EMBL/GenBank/DDBJ databases">
        <authorList>
            <person name="El-Sayed N."/>
            <person name="Caler E."/>
            <person name="Inman J."/>
            <person name="Amedeo P."/>
            <person name="Hass B."/>
            <person name="Wortman J."/>
        </authorList>
    </citation>
    <scope>NUCLEOTIDE SEQUENCE [LARGE SCALE GENOMIC DNA]</scope>
    <source>
        <strain evidence="11">ATCC 50983 / TXsc</strain>
    </source>
</reference>
<keyword evidence="11" id="KW-1185">Reference proteome</keyword>
<dbReference type="NCBIfam" id="TIGR00614">
    <property type="entry name" value="recQ_fam"/>
    <property type="match status" value="1"/>
</dbReference>
<dbReference type="SUPFAM" id="SSF52540">
    <property type="entry name" value="P-loop containing nucleoside triphosphate hydrolases"/>
    <property type="match status" value="1"/>
</dbReference>
<dbReference type="EC" id="5.6.2.4" evidence="7"/>
<evidence type="ECO:0000313" key="10">
    <source>
        <dbReference type="EMBL" id="EER11323.1"/>
    </source>
</evidence>
<dbReference type="InParanoid" id="C5KW20"/>
<protein>
    <recommendedName>
        <fullName evidence="7">DNA 3'-5' helicase</fullName>
        <ecNumber evidence="7">5.6.2.4</ecNumber>
    </recommendedName>
</protein>
<dbReference type="GeneID" id="9046614"/>
<dbReference type="InterPro" id="IPR001650">
    <property type="entry name" value="Helicase_C-like"/>
</dbReference>
<sequence>YITPEQISSEVFKNNILQRVAANNTLLYVAIDEAHCISQWGHDFRPAYRRLQIFRNLCPNVPLLACTATSTPKVRDDVIKSLGMVTPKIVSMSFDRPNLTYSIVFKGDEDDGMDKIVQVVREAQIDGPESTGIVYCFRRADCEKAAGRLQSAGIEAGAYHAGMPDRERTRIQNAWLRGGPGAPRVLCATIAFGMGVDKANVRFVIHMTLSKTVEGYYQESGRAGRDGKPAKCVSITTVSLIGKKMTRDENDTVRHLFH</sequence>
<evidence type="ECO:0000256" key="6">
    <source>
        <dbReference type="ARBA" id="ARBA00034617"/>
    </source>
</evidence>
<dbReference type="CDD" id="cd18794">
    <property type="entry name" value="SF2_C_RecQ"/>
    <property type="match status" value="1"/>
</dbReference>
<dbReference type="GO" id="GO:0005737">
    <property type="term" value="C:cytoplasm"/>
    <property type="evidence" value="ECO:0007669"/>
    <property type="project" value="TreeGrafter"/>
</dbReference>
<keyword evidence="5" id="KW-0413">Isomerase</keyword>
<dbReference type="GO" id="GO:0009378">
    <property type="term" value="F:four-way junction helicase activity"/>
    <property type="evidence" value="ECO:0007669"/>
    <property type="project" value="TreeGrafter"/>
</dbReference>
<accession>C5KW20</accession>
<dbReference type="PANTHER" id="PTHR13710:SF105">
    <property type="entry name" value="ATP-DEPENDENT DNA HELICASE Q1"/>
    <property type="match status" value="1"/>
</dbReference>
<evidence type="ECO:0000259" key="9">
    <source>
        <dbReference type="PROSITE" id="PS51194"/>
    </source>
</evidence>
<feature type="domain" description="Helicase C-terminal" evidence="9">
    <location>
        <begin position="115"/>
        <end position="258"/>
    </location>
</feature>
<dbReference type="PROSITE" id="PS51192">
    <property type="entry name" value="HELICASE_ATP_BIND_1"/>
    <property type="match status" value="1"/>
</dbReference>
<name>C5KW20_PERM5</name>
<keyword evidence="3 10" id="KW-0347">Helicase</keyword>
<dbReference type="AlphaFoldDB" id="C5KW20"/>
<evidence type="ECO:0000313" key="11">
    <source>
        <dbReference type="Proteomes" id="UP000007800"/>
    </source>
</evidence>
<keyword evidence="2" id="KW-0378">Hydrolase</keyword>
<dbReference type="RefSeq" id="XP_002779528.1">
    <property type="nucleotide sequence ID" value="XM_002779482.1"/>
</dbReference>
<evidence type="ECO:0000256" key="1">
    <source>
        <dbReference type="ARBA" id="ARBA00005446"/>
    </source>
</evidence>
<organism evidence="11">
    <name type="scientific">Perkinsus marinus (strain ATCC 50983 / TXsc)</name>
    <dbReference type="NCBI Taxonomy" id="423536"/>
    <lineage>
        <taxon>Eukaryota</taxon>
        <taxon>Sar</taxon>
        <taxon>Alveolata</taxon>
        <taxon>Perkinsozoa</taxon>
        <taxon>Perkinsea</taxon>
        <taxon>Perkinsida</taxon>
        <taxon>Perkinsidae</taxon>
        <taxon>Perkinsus</taxon>
    </lineage>
</organism>
<dbReference type="InterPro" id="IPR014001">
    <property type="entry name" value="Helicase_ATP-bd"/>
</dbReference>
<dbReference type="InterPro" id="IPR004589">
    <property type="entry name" value="DNA_helicase_ATP-dep_RecQ"/>
</dbReference>
<dbReference type="GO" id="GO:0043138">
    <property type="term" value="F:3'-5' DNA helicase activity"/>
    <property type="evidence" value="ECO:0007669"/>
    <property type="project" value="UniProtKB-EC"/>
</dbReference>
<keyword evidence="4" id="KW-0238">DNA-binding</keyword>
<dbReference type="GO" id="GO:0003677">
    <property type="term" value="F:DNA binding"/>
    <property type="evidence" value="ECO:0007669"/>
    <property type="project" value="UniProtKB-KW"/>
</dbReference>
<evidence type="ECO:0000256" key="2">
    <source>
        <dbReference type="ARBA" id="ARBA00022801"/>
    </source>
</evidence>
<proteinExistence type="inferred from homology"/>
<dbReference type="SMART" id="SM00490">
    <property type="entry name" value="HELICc"/>
    <property type="match status" value="1"/>
</dbReference>
<feature type="non-terminal residue" evidence="10">
    <location>
        <position position="1"/>
    </location>
</feature>
<dbReference type="Proteomes" id="UP000007800">
    <property type="component" value="Unassembled WGS sequence"/>
</dbReference>
<keyword evidence="3 10" id="KW-0067">ATP-binding</keyword>
<dbReference type="Gene3D" id="3.40.50.300">
    <property type="entry name" value="P-loop containing nucleotide triphosphate hydrolases"/>
    <property type="match status" value="2"/>
</dbReference>
<dbReference type="GO" id="GO:0000724">
    <property type="term" value="P:double-strand break repair via homologous recombination"/>
    <property type="evidence" value="ECO:0007669"/>
    <property type="project" value="TreeGrafter"/>
</dbReference>
<evidence type="ECO:0000259" key="8">
    <source>
        <dbReference type="PROSITE" id="PS51192"/>
    </source>
</evidence>
<evidence type="ECO:0000256" key="4">
    <source>
        <dbReference type="ARBA" id="ARBA00023125"/>
    </source>
</evidence>
<comment type="catalytic activity">
    <reaction evidence="6">
        <text>Couples ATP hydrolysis with the unwinding of duplex DNA by translocating in the 3'-5' direction.</text>
        <dbReference type="EC" id="5.6.2.4"/>
    </reaction>
</comment>
<keyword evidence="3 10" id="KW-0547">Nucleotide-binding</keyword>
<gene>
    <name evidence="10" type="ORF">Pmar_PMAR010850</name>
</gene>
<evidence type="ECO:0000256" key="5">
    <source>
        <dbReference type="ARBA" id="ARBA00023235"/>
    </source>
</evidence>
<dbReference type="Pfam" id="PF00271">
    <property type="entry name" value="Helicase_C"/>
    <property type="match status" value="1"/>
</dbReference>
<dbReference type="InterPro" id="IPR027417">
    <property type="entry name" value="P-loop_NTPase"/>
</dbReference>
<dbReference type="PROSITE" id="PS51194">
    <property type="entry name" value="HELICASE_CTER"/>
    <property type="match status" value="1"/>
</dbReference>